<evidence type="ECO:0000313" key="1">
    <source>
        <dbReference type="EMBL" id="AII16982.1"/>
    </source>
</evidence>
<accession>A0A076FGW7</accession>
<dbReference type="Proteomes" id="UP000028667">
    <property type="component" value="Segment"/>
</dbReference>
<sequence length="493" mass="58708">MIFIYSINKISINKKDFININTFNTSQGVPTENIVTRLYQTPIITNSEFQKDNNNIKAIIIKPVNIQHNFENFIKINLHYLNYIKTSLNIENVYDIFDIHKIQHLKRNFNLNTDMKIDERFKEFIDNIPYEHTIIDEKDLSYTINNINNIEFNKAKIPKPKLKRTEEQNTIKFTMCDLNYGFGDFLQRYDRILIKFLQQSTSNFELVKTKNSYSNRVHNSSILNMKKYPAFDHISNIDIGKTTRISLCNFMEFIVMNKDFFNKWNNEYILEIDLSSTPGLGRSKNPNYNYLTNDYKNKILREPSTPVYKVPEYLQKIKTEENRVIFHFRRNDYVDMVLSNSRSARTINTFYHLFKNFVKKVKKFEEKSYNIVIISDHYHKELAEHQKKYDKILFDYNYINIGDTFEYDDISIKIVDKIIGKGEKEERKFIEEVLRCKYLIGNMSCLPNLLAETLHSDIKNISRDIVANIRNTNDLEFLLKDPECETESLKKYS</sequence>
<dbReference type="GeneID" id="20041648"/>
<evidence type="ECO:0000313" key="2">
    <source>
        <dbReference type="Proteomes" id="UP000028667"/>
    </source>
</evidence>
<gene>
    <name evidence="1" type="ORF">AaV_059</name>
</gene>
<proteinExistence type="predicted"/>
<dbReference type="EMBL" id="KJ645900">
    <property type="protein sequence ID" value="AII16982.1"/>
    <property type="molecule type" value="Genomic_DNA"/>
</dbReference>
<dbReference type="RefSeq" id="YP_009052137.1">
    <property type="nucleotide sequence ID" value="NC_024697.1"/>
</dbReference>
<keyword evidence="2" id="KW-1185">Reference proteome</keyword>
<dbReference type="KEGG" id="vg:20041648"/>
<organism evidence="1 2">
    <name type="scientific">Aureococcus anophagefferens virus</name>
    <dbReference type="NCBI Taxonomy" id="1474867"/>
    <lineage>
        <taxon>Viruses</taxon>
        <taxon>Varidnaviria</taxon>
        <taxon>Bamfordvirae</taxon>
        <taxon>Nucleocytoviricota</taxon>
        <taxon>Megaviricetes</taxon>
        <taxon>Imitervirales</taxon>
        <taxon>Schizomimiviridae</taxon>
        <taxon>Kratosvirus</taxon>
        <taxon>Kratosvirus quantuckense</taxon>
    </lineage>
</organism>
<reference evidence="1 2" key="1">
    <citation type="journal article" date="2014" name="Virology">
        <title>Genome of brown tide virus (AaV), the little giant of the Megaviridae, elucidates NCLDV genome expansion and host-virus coevolution.</title>
        <authorList>
            <person name="Moniruzzaman M."/>
            <person name="LeCleir G.R."/>
            <person name="Brown C.M."/>
            <person name="Gobler C.J."/>
            <person name="Bidle K.D."/>
            <person name="Wilson W.H."/>
            <person name="Wilhelm S.W."/>
        </authorList>
    </citation>
    <scope>NUCLEOTIDE SEQUENCE [LARGE SCALE GENOMIC DNA]</scope>
    <source>
        <strain evidence="1">BtV-01</strain>
    </source>
</reference>
<protein>
    <submittedName>
        <fullName evidence="1">Uncharacterized protein</fullName>
    </submittedName>
</protein>
<name>A0A076FGW7_9VIRU</name>